<organism evidence="1 2">
    <name type="scientific">Fusibacter bizertensis</name>
    <dbReference type="NCBI Taxonomy" id="1488331"/>
    <lineage>
        <taxon>Bacteria</taxon>
        <taxon>Bacillati</taxon>
        <taxon>Bacillota</taxon>
        <taxon>Clostridia</taxon>
        <taxon>Eubacteriales</taxon>
        <taxon>Eubacteriales Family XII. Incertae Sedis</taxon>
        <taxon>Fusibacter</taxon>
    </lineage>
</organism>
<dbReference type="CDD" id="cd06561">
    <property type="entry name" value="AlkD_like"/>
    <property type="match status" value="1"/>
</dbReference>
<dbReference type="Proteomes" id="UP001158045">
    <property type="component" value="Unassembled WGS sequence"/>
</dbReference>
<dbReference type="InterPro" id="IPR014825">
    <property type="entry name" value="DNA_alkylation"/>
</dbReference>
<proteinExistence type="predicted"/>
<evidence type="ECO:0000313" key="2">
    <source>
        <dbReference type="Proteomes" id="UP001158045"/>
    </source>
</evidence>
<dbReference type="PANTHER" id="PTHR34070:SF1">
    <property type="entry name" value="DNA ALKYLATION REPAIR PROTEIN"/>
    <property type="match status" value="1"/>
</dbReference>
<reference evidence="1 2" key="1">
    <citation type="submission" date="2023-04" db="EMBL/GenBank/DDBJ databases">
        <title>Fusibacter bizertensis strain WBS, isolated from littoral bottom sediments of the Arctic seas - biochemical and genomic analysis.</title>
        <authorList>
            <person name="Brioukhanov A.L."/>
        </authorList>
    </citation>
    <scope>NUCLEOTIDE SEQUENCE [LARGE SCALE GENOMIC DNA]</scope>
    <source>
        <strain evidence="1 2">WBS</strain>
    </source>
</reference>
<gene>
    <name evidence="1" type="ORF">QE109_01845</name>
</gene>
<name>A0ABT6N8W6_9FIRM</name>
<sequence length="220" mass="25822">MLNIVVEARKQLKSAAQEGRVTTGKVRAISGALYRKLEDKHIDHVLVHCEALLEEREWALGVIAYDWAFRVRKQYSDDTFFTFENWLVKYVKDWGDCDDFCTHAFGELISQNNDLFEHVVKWTKHPNFAVRRAAAVVLIYPIKYHKYSKINPYIISDALMTDEHYLVLKGYGWMLKVLSESEPESVYAYLLKNKVTMPRVSYRYALEKFDIQIKQQLMGE</sequence>
<dbReference type="SUPFAM" id="SSF48371">
    <property type="entry name" value="ARM repeat"/>
    <property type="match status" value="1"/>
</dbReference>
<dbReference type="Pfam" id="PF08713">
    <property type="entry name" value="DNA_alkylation"/>
    <property type="match status" value="1"/>
</dbReference>
<dbReference type="InterPro" id="IPR016024">
    <property type="entry name" value="ARM-type_fold"/>
</dbReference>
<dbReference type="PANTHER" id="PTHR34070">
    <property type="entry name" value="ARMADILLO-TYPE FOLD"/>
    <property type="match status" value="1"/>
</dbReference>
<comment type="caution">
    <text evidence="1">The sequence shown here is derived from an EMBL/GenBank/DDBJ whole genome shotgun (WGS) entry which is preliminary data.</text>
</comment>
<keyword evidence="2" id="KW-1185">Reference proteome</keyword>
<dbReference type="EMBL" id="JARYZI010000001">
    <property type="protein sequence ID" value="MDH8676867.1"/>
    <property type="molecule type" value="Genomic_DNA"/>
</dbReference>
<protein>
    <submittedName>
        <fullName evidence="1">DNA alkylation repair protein</fullName>
    </submittedName>
</protein>
<dbReference type="RefSeq" id="WP_281092668.1">
    <property type="nucleotide sequence ID" value="NZ_JARYZI010000001.1"/>
</dbReference>
<accession>A0ABT6N8W6</accession>
<evidence type="ECO:0000313" key="1">
    <source>
        <dbReference type="EMBL" id="MDH8676867.1"/>
    </source>
</evidence>
<dbReference type="Gene3D" id="1.25.10.90">
    <property type="match status" value="1"/>
</dbReference>